<dbReference type="EMBL" id="QNUK01000142">
    <property type="protein sequence ID" value="KAF5900230.1"/>
    <property type="molecule type" value="Genomic_DNA"/>
</dbReference>
<feature type="signal peptide" evidence="2">
    <location>
        <begin position="1"/>
        <end position="17"/>
    </location>
</feature>
<name>A0A8J4UQI0_CLAMG</name>
<comment type="caution">
    <text evidence="3">The sequence shown here is derived from an EMBL/GenBank/DDBJ whole genome shotgun (WGS) entry which is preliminary data.</text>
</comment>
<proteinExistence type="predicted"/>
<accession>A0A8J4UQI0</accession>
<sequence>MFIIIIIIIIVHDLVTPDLSTASALLSQHTCLFPHVQRAVLNINQRPVRPPLSRRSLSHPPEQTARRLQTRLRSEPRASELTSRQDLLSRNTGDKNLMTQRGHFVICTLTDPPIIPCDHDVIGVRINPRDNAVNVAL</sequence>
<dbReference type="Proteomes" id="UP000727407">
    <property type="component" value="Unassembled WGS sequence"/>
</dbReference>
<feature type="compositionally biased region" description="Low complexity" evidence="1">
    <location>
        <begin position="51"/>
        <end position="61"/>
    </location>
</feature>
<evidence type="ECO:0000256" key="1">
    <source>
        <dbReference type="SAM" id="MobiDB-lite"/>
    </source>
</evidence>
<reference evidence="3" key="1">
    <citation type="submission" date="2020-07" db="EMBL/GenBank/DDBJ databases">
        <title>Clarias magur genome sequencing, assembly and annotation.</title>
        <authorList>
            <person name="Kushwaha B."/>
            <person name="Kumar R."/>
            <person name="Das P."/>
            <person name="Joshi C.G."/>
            <person name="Kumar D."/>
            <person name="Nagpure N.S."/>
            <person name="Pandey M."/>
            <person name="Agarwal S."/>
            <person name="Srivastava S."/>
            <person name="Singh M."/>
            <person name="Sahoo L."/>
            <person name="Jayasankar P."/>
            <person name="Meher P.K."/>
            <person name="Koringa P.G."/>
            <person name="Iquebal M.A."/>
            <person name="Das S.P."/>
            <person name="Bit A."/>
            <person name="Patnaik S."/>
            <person name="Patel N."/>
            <person name="Shah T.M."/>
            <person name="Hinsu A."/>
            <person name="Jena J.K."/>
        </authorList>
    </citation>
    <scope>NUCLEOTIDE SEQUENCE</scope>
    <source>
        <strain evidence="3">CIFAMagur01</strain>
        <tissue evidence="3">Testis</tissue>
    </source>
</reference>
<feature type="chain" id="PRO_5035204721" evidence="2">
    <location>
        <begin position="18"/>
        <end position="137"/>
    </location>
</feature>
<evidence type="ECO:0000313" key="4">
    <source>
        <dbReference type="Proteomes" id="UP000727407"/>
    </source>
</evidence>
<protein>
    <submittedName>
        <fullName evidence="3">Protein HIR2</fullName>
    </submittedName>
</protein>
<dbReference type="AlphaFoldDB" id="A0A8J4UQI0"/>
<keyword evidence="2" id="KW-0732">Signal</keyword>
<keyword evidence="4" id="KW-1185">Reference proteome</keyword>
<organism evidence="3 4">
    <name type="scientific">Clarias magur</name>
    <name type="common">Asian catfish</name>
    <name type="synonym">Macropteronotus magur</name>
    <dbReference type="NCBI Taxonomy" id="1594786"/>
    <lineage>
        <taxon>Eukaryota</taxon>
        <taxon>Metazoa</taxon>
        <taxon>Chordata</taxon>
        <taxon>Craniata</taxon>
        <taxon>Vertebrata</taxon>
        <taxon>Euteleostomi</taxon>
        <taxon>Actinopterygii</taxon>
        <taxon>Neopterygii</taxon>
        <taxon>Teleostei</taxon>
        <taxon>Ostariophysi</taxon>
        <taxon>Siluriformes</taxon>
        <taxon>Clariidae</taxon>
        <taxon>Clarias</taxon>
    </lineage>
</organism>
<evidence type="ECO:0000256" key="2">
    <source>
        <dbReference type="SAM" id="SignalP"/>
    </source>
</evidence>
<evidence type="ECO:0000313" key="3">
    <source>
        <dbReference type="EMBL" id="KAF5900230.1"/>
    </source>
</evidence>
<feature type="non-terminal residue" evidence="3">
    <location>
        <position position="137"/>
    </location>
</feature>
<gene>
    <name evidence="3" type="primary">hir2</name>
    <name evidence="3" type="ORF">DAT39_010069</name>
</gene>
<feature type="compositionally biased region" description="Polar residues" evidence="1">
    <location>
        <begin position="80"/>
        <end position="91"/>
    </location>
</feature>
<feature type="region of interest" description="Disordered" evidence="1">
    <location>
        <begin position="50"/>
        <end position="93"/>
    </location>
</feature>